<keyword evidence="2" id="KW-0378">Hydrolase</keyword>
<comment type="caution">
    <text evidence="2">The sequence shown here is derived from an EMBL/GenBank/DDBJ whole genome shotgun (WGS) entry which is preliminary data.</text>
</comment>
<protein>
    <submittedName>
        <fullName evidence="2">Alpha/beta hydrolase</fullName>
    </submittedName>
</protein>
<gene>
    <name evidence="2" type="ORF">GCM10009808_20910</name>
</gene>
<dbReference type="InterPro" id="IPR050266">
    <property type="entry name" value="AB_hydrolase_sf"/>
</dbReference>
<dbReference type="Gene3D" id="3.40.50.1820">
    <property type="entry name" value="alpha/beta hydrolase"/>
    <property type="match status" value="1"/>
</dbReference>
<evidence type="ECO:0000313" key="3">
    <source>
        <dbReference type="Proteomes" id="UP001501690"/>
    </source>
</evidence>
<evidence type="ECO:0000259" key="1">
    <source>
        <dbReference type="Pfam" id="PF00561"/>
    </source>
</evidence>
<organism evidence="2 3">
    <name type="scientific">Microbacterium sediminicola</name>
    <dbReference type="NCBI Taxonomy" id="415210"/>
    <lineage>
        <taxon>Bacteria</taxon>
        <taxon>Bacillati</taxon>
        <taxon>Actinomycetota</taxon>
        <taxon>Actinomycetes</taxon>
        <taxon>Micrococcales</taxon>
        <taxon>Microbacteriaceae</taxon>
        <taxon>Microbacterium</taxon>
    </lineage>
</organism>
<dbReference type="InterPro" id="IPR000073">
    <property type="entry name" value="AB_hydrolase_1"/>
</dbReference>
<dbReference type="PANTHER" id="PTHR43798:SF33">
    <property type="entry name" value="HYDROLASE, PUTATIVE (AFU_ORTHOLOGUE AFUA_2G14860)-RELATED"/>
    <property type="match status" value="1"/>
</dbReference>
<dbReference type="PANTHER" id="PTHR43798">
    <property type="entry name" value="MONOACYLGLYCEROL LIPASE"/>
    <property type="match status" value="1"/>
</dbReference>
<reference evidence="2 3" key="1">
    <citation type="journal article" date="2019" name="Int. J. Syst. Evol. Microbiol.">
        <title>The Global Catalogue of Microorganisms (GCM) 10K type strain sequencing project: providing services to taxonomists for standard genome sequencing and annotation.</title>
        <authorList>
            <consortium name="The Broad Institute Genomics Platform"/>
            <consortium name="The Broad Institute Genome Sequencing Center for Infectious Disease"/>
            <person name="Wu L."/>
            <person name="Ma J."/>
        </authorList>
    </citation>
    <scope>NUCLEOTIDE SEQUENCE [LARGE SCALE GENOMIC DNA]</scope>
    <source>
        <strain evidence="2 3">JCM 15577</strain>
    </source>
</reference>
<dbReference type="Proteomes" id="UP001501690">
    <property type="component" value="Unassembled WGS sequence"/>
</dbReference>
<accession>A0ABN2ID40</accession>
<dbReference type="Pfam" id="PF00561">
    <property type="entry name" value="Abhydrolase_1"/>
    <property type="match status" value="1"/>
</dbReference>
<dbReference type="RefSeq" id="WP_344072333.1">
    <property type="nucleotide sequence ID" value="NZ_BAAAPL010000002.1"/>
</dbReference>
<dbReference type="GO" id="GO:0016787">
    <property type="term" value="F:hydrolase activity"/>
    <property type="evidence" value="ECO:0007669"/>
    <property type="project" value="UniProtKB-KW"/>
</dbReference>
<evidence type="ECO:0000313" key="2">
    <source>
        <dbReference type="EMBL" id="GAA1702757.1"/>
    </source>
</evidence>
<dbReference type="SUPFAM" id="SSF53474">
    <property type="entry name" value="alpha/beta-Hydrolases"/>
    <property type="match status" value="1"/>
</dbReference>
<dbReference type="EMBL" id="BAAAPL010000002">
    <property type="protein sequence ID" value="GAA1702757.1"/>
    <property type="molecule type" value="Genomic_DNA"/>
</dbReference>
<sequence>MKSPQLAQEFAWHGRTVRWDRIGSGPALVLLHGTPWSSSLWRPIALALARRFTVHLWDMPGYGSSSKDPSHAVDLGVQGALFAALLEHWKLDRPHIVAHDFGGAVALRARLLHGATFASLCLVDVVALAPWGSDFFRLVQNHSEVFEQLPSAVHRGAIEAYIGSASYKGLRVSELQMLVEPWLDAQGQSAFYRQIAQADERFTTEIETGLGSITEPVHIIWGTEDAWIPADRAHRLKELIPHSLITLIPEAGHLIQLDAPAALSVELTNWLATVSADDSVGAVLAPVAE</sequence>
<name>A0ABN2ID40_9MICO</name>
<dbReference type="PRINTS" id="PR00111">
    <property type="entry name" value="ABHYDROLASE"/>
</dbReference>
<dbReference type="InterPro" id="IPR029058">
    <property type="entry name" value="AB_hydrolase_fold"/>
</dbReference>
<proteinExistence type="predicted"/>
<feature type="domain" description="AB hydrolase-1" evidence="1">
    <location>
        <begin position="26"/>
        <end position="260"/>
    </location>
</feature>
<keyword evidence="3" id="KW-1185">Reference proteome</keyword>